<reference evidence="1" key="1">
    <citation type="submission" date="2023-03" db="EMBL/GenBank/DDBJ databases">
        <title>Chitinimonas shenzhenensis gen. nov., sp. nov., a novel member of family Burkholderiaceae isolated from activated sludge collected in Shen Zhen, China.</title>
        <authorList>
            <person name="Wang X."/>
        </authorList>
    </citation>
    <scope>NUCLEOTIDE SEQUENCE</scope>
    <source>
        <strain evidence="1">DQS-5</strain>
    </source>
</reference>
<dbReference type="RefSeq" id="WP_284099480.1">
    <property type="nucleotide sequence ID" value="NZ_JARRAF010000003.1"/>
</dbReference>
<dbReference type="Proteomes" id="UP001172778">
    <property type="component" value="Unassembled WGS sequence"/>
</dbReference>
<name>A0ABT7DVL0_9NEIS</name>
<dbReference type="InterPro" id="IPR010282">
    <property type="entry name" value="Uncharacterised_HutD/Ves"/>
</dbReference>
<dbReference type="InterPro" id="IPR014710">
    <property type="entry name" value="RmlC-like_jellyroll"/>
</dbReference>
<sequence>MKWTIVNAEAVAPQPWRNGGGITRELLAWPQSPDWTLRISVADVEADGPFSRFEGIQRWFAILQGEGVRLFERDVHAGDTLLAFDGALAPDCTLLAGKVRDFNLMHRRQQGRMAVVEAGQPVQASADWFGLFTAEGGCLHAGTNQLHLPAMSLAWTVSAEAINCHFEGSGSAWWMSWWGQ</sequence>
<protein>
    <submittedName>
        <fullName evidence="1">HutD family protein</fullName>
    </submittedName>
</protein>
<dbReference type="CDD" id="cd20293">
    <property type="entry name" value="cupin_HutD_N"/>
    <property type="match status" value="1"/>
</dbReference>
<comment type="caution">
    <text evidence="1">The sequence shown here is derived from an EMBL/GenBank/DDBJ whole genome shotgun (WGS) entry which is preliminary data.</text>
</comment>
<evidence type="ECO:0000313" key="1">
    <source>
        <dbReference type="EMBL" id="MDK2123190.1"/>
    </source>
</evidence>
<dbReference type="InterPro" id="IPR011051">
    <property type="entry name" value="RmlC_Cupin_sf"/>
</dbReference>
<gene>
    <name evidence="1" type="ORF">PZA18_03875</name>
</gene>
<dbReference type="Pfam" id="PF05962">
    <property type="entry name" value="HutD"/>
    <property type="match status" value="1"/>
</dbReference>
<dbReference type="SUPFAM" id="SSF51182">
    <property type="entry name" value="RmlC-like cupins"/>
    <property type="match status" value="1"/>
</dbReference>
<keyword evidence="2" id="KW-1185">Reference proteome</keyword>
<accession>A0ABT7DVL0</accession>
<dbReference type="EMBL" id="JARRAF010000003">
    <property type="protein sequence ID" value="MDK2123190.1"/>
    <property type="molecule type" value="Genomic_DNA"/>
</dbReference>
<proteinExistence type="predicted"/>
<dbReference type="PANTHER" id="PTHR37943:SF1">
    <property type="entry name" value="PROTEIN VES"/>
    <property type="match status" value="1"/>
</dbReference>
<organism evidence="1 2">
    <name type="scientific">Parachitinimonas caeni</name>
    <dbReference type="NCBI Taxonomy" id="3031301"/>
    <lineage>
        <taxon>Bacteria</taxon>
        <taxon>Pseudomonadati</taxon>
        <taxon>Pseudomonadota</taxon>
        <taxon>Betaproteobacteria</taxon>
        <taxon>Neisseriales</taxon>
        <taxon>Chitinibacteraceae</taxon>
        <taxon>Parachitinimonas</taxon>
    </lineage>
</organism>
<dbReference type="PANTHER" id="PTHR37943">
    <property type="entry name" value="PROTEIN VES"/>
    <property type="match status" value="1"/>
</dbReference>
<evidence type="ECO:0000313" key="2">
    <source>
        <dbReference type="Proteomes" id="UP001172778"/>
    </source>
</evidence>
<dbReference type="Gene3D" id="2.60.120.10">
    <property type="entry name" value="Jelly Rolls"/>
    <property type="match status" value="1"/>
</dbReference>